<reference evidence="1" key="2">
    <citation type="journal article" date="2015" name="Data Brief">
        <title>Shoot transcriptome of the giant reed, Arundo donax.</title>
        <authorList>
            <person name="Barrero R.A."/>
            <person name="Guerrero F.D."/>
            <person name="Moolhuijzen P."/>
            <person name="Goolsby J.A."/>
            <person name="Tidwell J."/>
            <person name="Bellgard S.E."/>
            <person name="Bellgard M.I."/>
        </authorList>
    </citation>
    <scope>NUCLEOTIDE SEQUENCE</scope>
    <source>
        <tissue evidence="1">Shoot tissue taken approximately 20 cm above the soil surface</tissue>
    </source>
</reference>
<sequence length="51" mass="5866">MDHNATNRSIHLKGQILSKLEKGTPMSKLSQASEVQKNFKNICHWKESRTN</sequence>
<reference evidence="1" key="1">
    <citation type="submission" date="2014-09" db="EMBL/GenBank/DDBJ databases">
        <authorList>
            <person name="Magalhaes I.L.F."/>
            <person name="Oliveira U."/>
            <person name="Santos F.R."/>
            <person name="Vidigal T.H.D.A."/>
            <person name="Brescovit A.D."/>
            <person name="Santos A.J."/>
        </authorList>
    </citation>
    <scope>NUCLEOTIDE SEQUENCE</scope>
    <source>
        <tissue evidence="1">Shoot tissue taken approximately 20 cm above the soil surface</tissue>
    </source>
</reference>
<dbReference type="EMBL" id="GBRH01186795">
    <property type="protein sequence ID" value="JAE11101.1"/>
    <property type="molecule type" value="Transcribed_RNA"/>
</dbReference>
<accession>A0A0A9FLZ5</accession>
<proteinExistence type="predicted"/>
<name>A0A0A9FLZ5_ARUDO</name>
<dbReference type="AlphaFoldDB" id="A0A0A9FLZ5"/>
<evidence type="ECO:0000313" key="1">
    <source>
        <dbReference type="EMBL" id="JAE11101.1"/>
    </source>
</evidence>
<organism evidence="1">
    <name type="scientific">Arundo donax</name>
    <name type="common">Giant reed</name>
    <name type="synonym">Donax arundinaceus</name>
    <dbReference type="NCBI Taxonomy" id="35708"/>
    <lineage>
        <taxon>Eukaryota</taxon>
        <taxon>Viridiplantae</taxon>
        <taxon>Streptophyta</taxon>
        <taxon>Embryophyta</taxon>
        <taxon>Tracheophyta</taxon>
        <taxon>Spermatophyta</taxon>
        <taxon>Magnoliopsida</taxon>
        <taxon>Liliopsida</taxon>
        <taxon>Poales</taxon>
        <taxon>Poaceae</taxon>
        <taxon>PACMAD clade</taxon>
        <taxon>Arundinoideae</taxon>
        <taxon>Arundineae</taxon>
        <taxon>Arundo</taxon>
    </lineage>
</organism>
<protein>
    <submittedName>
        <fullName evidence="1">Uncharacterized protein</fullName>
    </submittedName>
</protein>